<evidence type="ECO:0000256" key="3">
    <source>
        <dbReference type="ARBA" id="ARBA00022692"/>
    </source>
</evidence>
<feature type="transmembrane region" description="Helical" evidence="6">
    <location>
        <begin position="166"/>
        <end position="188"/>
    </location>
</feature>
<feature type="transmembrane region" description="Helical" evidence="6">
    <location>
        <begin position="238"/>
        <end position="256"/>
    </location>
</feature>
<accession>W7CNW7</accession>
<protein>
    <submittedName>
        <fullName evidence="8">Transporter</fullName>
    </submittedName>
</protein>
<comment type="caution">
    <text evidence="8">The sequence shown here is derived from an EMBL/GenBank/DDBJ whole genome shotgun (WGS) entry which is preliminary data.</text>
</comment>
<dbReference type="EMBL" id="AODH01000036">
    <property type="protein sequence ID" value="EUJ38375.1"/>
    <property type="molecule type" value="Genomic_DNA"/>
</dbReference>
<reference evidence="8 9" key="1">
    <citation type="submission" date="2012-12" db="EMBL/GenBank/DDBJ databases">
        <title>Novel taxa of Listeriaceae from agricultural environments in the United States.</title>
        <authorList>
            <person name="den Bakker H.C."/>
            <person name="Allred A."/>
            <person name="Warchocki S."/>
            <person name="Wright E.M."/>
            <person name="Burrell A."/>
            <person name="Nightingale K.K."/>
            <person name="Kephart D."/>
            <person name="Wiedmann M."/>
        </authorList>
    </citation>
    <scope>NUCLEOTIDE SEQUENCE [LARGE SCALE GENOMIC DNA]</scope>
    <source>
        <strain evidence="8 9">FSL F6-1037</strain>
    </source>
</reference>
<evidence type="ECO:0000256" key="1">
    <source>
        <dbReference type="ARBA" id="ARBA00004651"/>
    </source>
</evidence>
<comment type="subcellular location">
    <subcellularLocation>
        <location evidence="1">Cell membrane</location>
        <topology evidence="1">Multi-pass membrane protein</topology>
    </subcellularLocation>
</comment>
<dbReference type="InterPro" id="IPR036259">
    <property type="entry name" value="MFS_trans_sf"/>
</dbReference>
<dbReference type="PANTHER" id="PTHR23531">
    <property type="entry name" value="QUINOLENE RESISTANCE PROTEIN NORA"/>
    <property type="match status" value="1"/>
</dbReference>
<keyword evidence="4 6" id="KW-1133">Transmembrane helix</keyword>
<evidence type="ECO:0000259" key="7">
    <source>
        <dbReference type="PROSITE" id="PS50850"/>
    </source>
</evidence>
<keyword evidence="5 6" id="KW-0472">Membrane</keyword>
<feature type="transmembrane region" description="Helical" evidence="6">
    <location>
        <begin position="43"/>
        <end position="65"/>
    </location>
</feature>
<dbReference type="Proteomes" id="UP000019243">
    <property type="component" value="Unassembled WGS sequence"/>
</dbReference>
<feature type="transmembrane region" description="Helical" evidence="6">
    <location>
        <begin position="268"/>
        <end position="287"/>
    </location>
</feature>
<feature type="transmembrane region" description="Helical" evidence="6">
    <location>
        <begin position="12"/>
        <end position="37"/>
    </location>
</feature>
<feature type="transmembrane region" description="Helical" evidence="6">
    <location>
        <begin position="331"/>
        <end position="353"/>
    </location>
</feature>
<name>W7CNW7_9LIST</name>
<organism evidence="8 9">
    <name type="scientific">Brochothrix campestris FSL F6-1037</name>
    <dbReference type="NCBI Taxonomy" id="1265861"/>
    <lineage>
        <taxon>Bacteria</taxon>
        <taxon>Bacillati</taxon>
        <taxon>Bacillota</taxon>
        <taxon>Bacilli</taxon>
        <taxon>Bacillales</taxon>
        <taxon>Listeriaceae</taxon>
        <taxon>Brochothrix</taxon>
    </lineage>
</organism>
<dbReference type="GO" id="GO:0022857">
    <property type="term" value="F:transmembrane transporter activity"/>
    <property type="evidence" value="ECO:0007669"/>
    <property type="project" value="InterPro"/>
</dbReference>
<dbReference type="PANTHER" id="PTHR23531:SF1">
    <property type="entry name" value="QUINOLENE RESISTANCE PROTEIN NORA"/>
    <property type="match status" value="1"/>
</dbReference>
<keyword evidence="3 6" id="KW-0812">Transmembrane</keyword>
<keyword evidence="2" id="KW-0813">Transport</keyword>
<dbReference type="CDD" id="cd17489">
    <property type="entry name" value="MFS_YfcJ_like"/>
    <property type="match status" value="1"/>
</dbReference>
<dbReference type="InterPro" id="IPR011701">
    <property type="entry name" value="MFS"/>
</dbReference>
<feature type="transmembrane region" description="Helical" evidence="6">
    <location>
        <begin position="100"/>
        <end position="123"/>
    </location>
</feature>
<keyword evidence="9" id="KW-1185">Reference proteome</keyword>
<dbReference type="Pfam" id="PF07690">
    <property type="entry name" value="MFS_1"/>
    <property type="match status" value="1"/>
</dbReference>
<dbReference type="RefSeq" id="WP_035314962.1">
    <property type="nucleotide sequence ID" value="NZ_AODH01000036.1"/>
</dbReference>
<dbReference type="AlphaFoldDB" id="W7CNW7"/>
<evidence type="ECO:0000256" key="5">
    <source>
        <dbReference type="ARBA" id="ARBA00023136"/>
    </source>
</evidence>
<dbReference type="STRING" id="1265861.BCAMP_08916"/>
<dbReference type="OrthoDB" id="9814001at2"/>
<evidence type="ECO:0000256" key="4">
    <source>
        <dbReference type="ARBA" id="ARBA00022989"/>
    </source>
</evidence>
<gene>
    <name evidence="8" type="ORF">BCAMP_08916</name>
</gene>
<dbReference type="SUPFAM" id="SSF103473">
    <property type="entry name" value="MFS general substrate transporter"/>
    <property type="match status" value="1"/>
</dbReference>
<dbReference type="PATRIC" id="fig|1265861.3.peg.1749"/>
<feature type="transmembrane region" description="Helical" evidence="6">
    <location>
        <begin position="209"/>
        <end position="232"/>
    </location>
</feature>
<evidence type="ECO:0000256" key="2">
    <source>
        <dbReference type="ARBA" id="ARBA00022448"/>
    </source>
</evidence>
<feature type="transmembrane region" description="Helical" evidence="6">
    <location>
        <begin position="135"/>
        <end position="160"/>
    </location>
</feature>
<feature type="domain" description="Major facilitator superfamily (MFS) profile" evidence="7">
    <location>
        <begin position="10"/>
        <end position="384"/>
    </location>
</feature>
<evidence type="ECO:0000313" key="8">
    <source>
        <dbReference type="EMBL" id="EUJ38375.1"/>
    </source>
</evidence>
<dbReference type="PROSITE" id="PS50850">
    <property type="entry name" value="MFS"/>
    <property type="match status" value="1"/>
</dbReference>
<proteinExistence type="predicted"/>
<evidence type="ECO:0000313" key="9">
    <source>
        <dbReference type="Proteomes" id="UP000019243"/>
    </source>
</evidence>
<feature type="transmembrane region" description="Helical" evidence="6">
    <location>
        <begin position="77"/>
        <end position="94"/>
    </location>
</feature>
<dbReference type="InterPro" id="IPR020846">
    <property type="entry name" value="MFS_dom"/>
</dbReference>
<evidence type="ECO:0000256" key="6">
    <source>
        <dbReference type="SAM" id="Phobius"/>
    </source>
</evidence>
<feature type="transmembrane region" description="Helical" evidence="6">
    <location>
        <begin position="359"/>
        <end position="379"/>
    </location>
</feature>
<sequence length="394" mass="42732">MKKEKLFTKDFISTSVVTFVLMLSMYLLLVIMTSYSIEKYDASTSLAGLVSSIFIIGSLFGRLVAGRFITQIGTHKMLLMGLVIVVVTLMLYFIPTNIYVLMLIRLIHGLGLGLATTATGTIVSQILPPSRSGEGIGYFSLSTVLATAIGPLIGIALLGHFGYTSIFVFSFVVGIISLVLAGFIKAPVIVAKAHQKGFRFSDYFEKRALPISIVIFYAAFAYSGILSFITAYANEIKLVQAGSFYFLVYALAILVSRPFTGRLLDSRGGNSIIYPGLILFAGGLFLLSHTTTTVLFLCAAVIIGLGYGNLQSTTQAIAVKVTPKERMGLANSTYFIFLDLGLGFGPFALGYLVPTYGYSGVYLALAIFSLIGLVLYFFLHGRKDHDLLFPNGRK</sequence>
<dbReference type="Gene3D" id="1.20.1250.20">
    <property type="entry name" value="MFS general substrate transporter like domains"/>
    <property type="match status" value="1"/>
</dbReference>
<feature type="transmembrane region" description="Helical" evidence="6">
    <location>
        <begin position="293"/>
        <end position="310"/>
    </location>
</feature>
<dbReference type="InterPro" id="IPR052714">
    <property type="entry name" value="MFS_Exporter"/>
</dbReference>
<dbReference type="GO" id="GO:0005886">
    <property type="term" value="C:plasma membrane"/>
    <property type="evidence" value="ECO:0007669"/>
    <property type="project" value="UniProtKB-SubCell"/>
</dbReference>